<name>A0A0M3IC44_ASCLU</name>
<proteinExistence type="predicted"/>
<evidence type="ECO:0000313" key="1">
    <source>
        <dbReference type="Proteomes" id="UP000036681"/>
    </source>
</evidence>
<reference evidence="2" key="1">
    <citation type="submission" date="2017-02" db="UniProtKB">
        <authorList>
            <consortium name="WormBaseParasite"/>
        </authorList>
    </citation>
    <scope>IDENTIFICATION</scope>
</reference>
<organism evidence="1 2">
    <name type="scientific">Ascaris lumbricoides</name>
    <name type="common">Giant roundworm</name>
    <dbReference type="NCBI Taxonomy" id="6252"/>
    <lineage>
        <taxon>Eukaryota</taxon>
        <taxon>Metazoa</taxon>
        <taxon>Ecdysozoa</taxon>
        <taxon>Nematoda</taxon>
        <taxon>Chromadorea</taxon>
        <taxon>Rhabditida</taxon>
        <taxon>Spirurina</taxon>
        <taxon>Ascaridomorpha</taxon>
        <taxon>Ascaridoidea</taxon>
        <taxon>Ascarididae</taxon>
        <taxon>Ascaris</taxon>
    </lineage>
</organism>
<dbReference type="Proteomes" id="UP000036681">
    <property type="component" value="Unplaced"/>
</dbReference>
<protein>
    <submittedName>
        <fullName evidence="2">Retrotransposon protein</fullName>
    </submittedName>
</protein>
<sequence>MSTFMAQFTPHIYKNWNTTHVPLYDVIKCIHVLYMYLRNGNAIWCATFKPQVWTNEDGSDSWLFCLEAFAMDDRWSGFIVFLFRDPHLQWSNIIYPKRKEVKAGMIAQQT</sequence>
<dbReference type="AlphaFoldDB" id="A0A0M3IC44"/>
<accession>A0A0M3IC44</accession>
<keyword evidence="1" id="KW-1185">Reference proteome</keyword>
<evidence type="ECO:0000313" key="2">
    <source>
        <dbReference type="WBParaSite" id="ALUE_0001541201-mRNA-1"/>
    </source>
</evidence>
<dbReference type="WBParaSite" id="ALUE_0001541201-mRNA-1">
    <property type="protein sequence ID" value="ALUE_0001541201-mRNA-1"/>
    <property type="gene ID" value="ALUE_0001541201"/>
</dbReference>